<dbReference type="PANTHER" id="PTHR30055:SF234">
    <property type="entry name" value="HTH-TYPE TRANSCRIPTIONAL REGULATOR BETI"/>
    <property type="match status" value="1"/>
</dbReference>
<dbReference type="GO" id="GO:0003700">
    <property type="term" value="F:DNA-binding transcription factor activity"/>
    <property type="evidence" value="ECO:0007669"/>
    <property type="project" value="TreeGrafter"/>
</dbReference>
<keyword evidence="1" id="KW-0805">Transcription regulation</keyword>
<dbReference type="EMBL" id="VOQR01000002">
    <property type="protein sequence ID" value="TXC67997.1"/>
    <property type="molecule type" value="Genomic_DNA"/>
</dbReference>
<dbReference type="InterPro" id="IPR001647">
    <property type="entry name" value="HTH_TetR"/>
</dbReference>
<dbReference type="InterPro" id="IPR036271">
    <property type="entry name" value="Tet_transcr_reg_TetR-rel_C_sf"/>
</dbReference>
<keyword evidence="2 4" id="KW-0238">DNA-binding</keyword>
<evidence type="ECO:0000259" key="6">
    <source>
        <dbReference type="PROSITE" id="PS50977"/>
    </source>
</evidence>
<dbReference type="SUPFAM" id="SSF46689">
    <property type="entry name" value="Homeodomain-like"/>
    <property type="match status" value="1"/>
</dbReference>
<dbReference type="Proteomes" id="UP000321250">
    <property type="component" value="Unassembled WGS sequence"/>
</dbReference>
<evidence type="ECO:0000256" key="4">
    <source>
        <dbReference type="PROSITE-ProRule" id="PRU00335"/>
    </source>
</evidence>
<feature type="region of interest" description="Disordered" evidence="5">
    <location>
        <begin position="1"/>
        <end position="23"/>
    </location>
</feature>
<accession>A0A5C6U559</accession>
<dbReference type="PRINTS" id="PR00455">
    <property type="entry name" value="HTHTETR"/>
</dbReference>
<dbReference type="InterPro" id="IPR050109">
    <property type="entry name" value="HTH-type_TetR-like_transc_reg"/>
</dbReference>
<gene>
    <name evidence="7" type="ORF">FSB78_18650</name>
</gene>
<reference evidence="7 8" key="1">
    <citation type="journal article" date="2013" name="Antonie Van Leeuwenhoek">
        <title>Sphingomonas ginsenosidivorax sp. nov., with the ability to transform ginsenosides.</title>
        <authorList>
            <person name="Jin X.F."/>
            <person name="Kim J.K."/>
            <person name="Liu Q.M."/>
            <person name="Kang M.S."/>
            <person name="He D."/>
            <person name="Jin F.X."/>
            <person name="Kim S.C."/>
            <person name="Im W.T."/>
        </authorList>
    </citation>
    <scope>NUCLEOTIDE SEQUENCE [LARGE SCALE GENOMIC DNA]</scope>
    <source>
        <strain evidence="7 8">KHI67</strain>
    </source>
</reference>
<dbReference type="PROSITE" id="PS50977">
    <property type="entry name" value="HTH_TETR_2"/>
    <property type="match status" value="1"/>
</dbReference>
<dbReference type="AlphaFoldDB" id="A0A5C6U559"/>
<comment type="caution">
    <text evidence="7">The sequence shown here is derived from an EMBL/GenBank/DDBJ whole genome shotgun (WGS) entry which is preliminary data.</text>
</comment>
<evidence type="ECO:0000256" key="1">
    <source>
        <dbReference type="ARBA" id="ARBA00023015"/>
    </source>
</evidence>
<dbReference type="GO" id="GO:0000976">
    <property type="term" value="F:transcription cis-regulatory region binding"/>
    <property type="evidence" value="ECO:0007669"/>
    <property type="project" value="TreeGrafter"/>
</dbReference>
<keyword evidence="3" id="KW-0804">Transcription</keyword>
<evidence type="ECO:0000256" key="3">
    <source>
        <dbReference type="ARBA" id="ARBA00023163"/>
    </source>
</evidence>
<dbReference type="SUPFAM" id="SSF48498">
    <property type="entry name" value="Tetracyclin repressor-like, C-terminal domain"/>
    <property type="match status" value="1"/>
</dbReference>
<feature type="DNA-binding region" description="H-T-H motif" evidence="4">
    <location>
        <begin position="49"/>
        <end position="68"/>
    </location>
</feature>
<dbReference type="InterPro" id="IPR009057">
    <property type="entry name" value="Homeodomain-like_sf"/>
</dbReference>
<proteinExistence type="predicted"/>
<sequence length="220" mass="24424">MMDDRSTLAQADPKRRQGRPSEAERRVIDERLIDAAFEIFSAQGFEAARMDRVAAAAGITKMSLYRRFPGKGELLAAVIQRQAAQLHADIPVPPIAADPVADIKALMWAYRERIGAERMLALQRLALTALREDAVRRALADVRARYVAPVDMLVDAAKADGALPALPTEELREILFDLLVNDAASLPLHGYPSVDDQRRIFRQRWQVLEQGLLQDAATSS</sequence>
<evidence type="ECO:0000313" key="8">
    <source>
        <dbReference type="Proteomes" id="UP000321250"/>
    </source>
</evidence>
<feature type="domain" description="HTH tetR-type" evidence="6">
    <location>
        <begin position="26"/>
        <end position="86"/>
    </location>
</feature>
<dbReference type="PANTHER" id="PTHR30055">
    <property type="entry name" value="HTH-TYPE TRANSCRIPTIONAL REGULATOR RUTR"/>
    <property type="match status" value="1"/>
</dbReference>
<name>A0A5C6U559_9SPHN</name>
<protein>
    <submittedName>
        <fullName evidence="7">TetR/AcrR family transcriptional regulator</fullName>
    </submittedName>
</protein>
<evidence type="ECO:0000256" key="5">
    <source>
        <dbReference type="SAM" id="MobiDB-lite"/>
    </source>
</evidence>
<keyword evidence="8" id="KW-1185">Reference proteome</keyword>
<dbReference type="Gene3D" id="1.10.357.10">
    <property type="entry name" value="Tetracycline Repressor, domain 2"/>
    <property type="match status" value="1"/>
</dbReference>
<evidence type="ECO:0000256" key="2">
    <source>
        <dbReference type="ARBA" id="ARBA00023125"/>
    </source>
</evidence>
<dbReference type="Pfam" id="PF00440">
    <property type="entry name" value="TetR_N"/>
    <property type="match status" value="1"/>
</dbReference>
<evidence type="ECO:0000313" key="7">
    <source>
        <dbReference type="EMBL" id="TXC67997.1"/>
    </source>
</evidence>
<organism evidence="7 8">
    <name type="scientific">Sphingomonas ginsenosidivorax</name>
    <dbReference type="NCBI Taxonomy" id="862135"/>
    <lineage>
        <taxon>Bacteria</taxon>
        <taxon>Pseudomonadati</taxon>
        <taxon>Pseudomonadota</taxon>
        <taxon>Alphaproteobacteria</taxon>
        <taxon>Sphingomonadales</taxon>
        <taxon>Sphingomonadaceae</taxon>
        <taxon>Sphingomonas</taxon>
    </lineage>
</organism>